<protein>
    <submittedName>
        <fullName evidence="3">Unannotated protein</fullName>
    </submittedName>
</protein>
<name>A0A6J7RA05_9ZZZZ</name>
<dbReference type="AlphaFoldDB" id="A0A6J7RA05"/>
<reference evidence="3" key="1">
    <citation type="submission" date="2020-05" db="EMBL/GenBank/DDBJ databases">
        <authorList>
            <person name="Chiriac C."/>
            <person name="Salcher M."/>
            <person name="Ghai R."/>
            <person name="Kavagutti S V."/>
        </authorList>
    </citation>
    <scope>NUCLEOTIDE SEQUENCE</scope>
</reference>
<evidence type="ECO:0000259" key="1">
    <source>
        <dbReference type="SMART" id="SM00881"/>
    </source>
</evidence>
<sequence length="147" mass="16120">MSPDSEQSPWLAPTDSALLAILGRARTVAVVGASDNPDRASFSVASYLLTSTDYTVWLVNPRVDSIMGHRTFPDLRSLPEPPDIVDVFRKVSDLPEVLDEAIEVGATTLWLQLGLSDEGIARRAEAAGLSVVMDRCMYMEHERLFGD</sequence>
<dbReference type="InterPro" id="IPR003781">
    <property type="entry name" value="CoA-bd"/>
</dbReference>
<dbReference type="SMART" id="SM00881">
    <property type="entry name" value="CoA_binding"/>
    <property type="match status" value="1"/>
</dbReference>
<gene>
    <name evidence="2" type="ORF">UFOPK3773_01704</name>
    <name evidence="3" type="ORF">UFOPK3992_01965</name>
</gene>
<dbReference type="PANTHER" id="PTHR33303:SF2">
    <property type="entry name" value="COA-BINDING DOMAIN-CONTAINING PROTEIN"/>
    <property type="match status" value="1"/>
</dbReference>
<dbReference type="Pfam" id="PF13380">
    <property type="entry name" value="CoA_binding_2"/>
    <property type="match status" value="1"/>
</dbReference>
<proteinExistence type="predicted"/>
<organism evidence="3">
    <name type="scientific">freshwater metagenome</name>
    <dbReference type="NCBI Taxonomy" id="449393"/>
    <lineage>
        <taxon>unclassified sequences</taxon>
        <taxon>metagenomes</taxon>
        <taxon>ecological metagenomes</taxon>
    </lineage>
</organism>
<accession>A0A6J7RA05</accession>
<dbReference type="EMBL" id="CAFBOZ010000359">
    <property type="protein sequence ID" value="CAB5025501.1"/>
    <property type="molecule type" value="Genomic_DNA"/>
</dbReference>
<evidence type="ECO:0000313" key="2">
    <source>
        <dbReference type="EMBL" id="CAB4956251.1"/>
    </source>
</evidence>
<dbReference type="InterPro" id="IPR036291">
    <property type="entry name" value="NAD(P)-bd_dom_sf"/>
</dbReference>
<evidence type="ECO:0000313" key="3">
    <source>
        <dbReference type="EMBL" id="CAB5025501.1"/>
    </source>
</evidence>
<feature type="domain" description="CoA-binding" evidence="1">
    <location>
        <begin position="22"/>
        <end position="115"/>
    </location>
</feature>
<dbReference type="PANTHER" id="PTHR33303">
    <property type="entry name" value="CYTOPLASMIC PROTEIN-RELATED"/>
    <property type="match status" value="1"/>
</dbReference>
<dbReference type="Gene3D" id="3.40.50.720">
    <property type="entry name" value="NAD(P)-binding Rossmann-like Domain"/>
    <property type="match status" value="1"/>
</dbReference>
<dbReference type="SUPFAM" id="SSF51735">
    <property type="entry name" value="NAD(P)-binding Rossmann-fold domains"/>
    <property type="match status" value="1"/>
</dbReference>
<dbReference type="EMBL" id="CAFBNF010000224">
    <property type="protein sequence ID" value="CAB4956251.1"/>
    <property type="molecule type" value="Genomic_DNA"/>
</dbReference>